<organism evidence="9 10">
    <name type="scientific">Canavalia gladiata</name>
    <name type="common">Sword bean</name>
    <name type="synonym">Dolichos gladiatus</name>
    <dbReference type="NCBI Taxonomy" id="3824"/>
    <lineage>
        <taxon>Eukaryota</taxon>
        <taxon>Viridiplantae</taxon>
        <taxon>Streptophyta</taxon>
        <taxon>Embryophyta</taxon>
        <taxon>Tracheophyta</taxon>
        <taxon>Spermatophyta</taxon>
        <taxon>Magnoliopsida</taxon>
        <taxon>eudicotyledons</taxon>
        <taxon>Gunneridae</taxon>
        <taxon>Pentapetalae</taxon>
        <taxon>rosids</taxon>
        <taxon>fabids</taxon>
        <taxon>Fabales</taxon>
        <taxon>Fabaceae</taxon>
        <taxon>Papilionoideae</taxon>
        <taxon>50 kb inversion clade</taxon>
        <taxon>NPAAA clade</taxon>
        <taxon>indigoferoid/millettioid clade</taxon>
        <taxon>Phaseoleae</taxon>
        <taxon>Canavalia</taxon>
    </lineage>
</organism>
<feature type="signal peptide" evidence="7">
    <location>
        <begin position="1"/>
        <end position="27"/>
    </location>
</feature>
<dbReference type="Proteomes" id="UP001367508">
    <property type="component" value="Unassembled WGS sequence"/>
</dbReference>
<comment type="similarity">
    <text evidence="1">Belongs to the leguminous lectin family.</text>
</comment>
<keyword evidence="3" id="KW-0430">Lectin</keyword>
<evidence type="ECO:0000256" key="5">
    <source>
        <dbReference type="ARBA" id="ARBA00023035"/>
    </source>
</evidence>
<accession>A0AAN9MUU7</accession>
<dbReference type="GO" id="GO:0046872">
    <property type="term" value="F:metal ion binding"/>
    <property type="evidence" value="ECO:0007669"/>
    <property type="project" value="UniProtKB-KW"/>
</dbReference>
<dbReference type="Pfam" id="PF00139">
    <property type="entry name" value="Lectin_legB"/>
    <property type="match status" value="1"/>
</dbReference>
<dbReference type="InterPro" id="IPR050258">
    <property type="entry name" value="Leguminous_Lectin"/>
</dbReference>
<evidence type="ECO:0000256" key="4">
    <source>
        <dbReference type="ARBA" id="ARBA00022837"/>
    </source>
</evidence>
<keyword evidence="2" id="KW-0479">Metal-binding</keyword>
<comment type="caution">
    <text evidence="9">The sequence shown here is derived from an EMBL/GenBank/DDBJ whole genome shotgun (WGS) entry which is preliminary data.</text>
</comment>
<dbReference type="InterPro" id="IPR019825">
    <property type="entry name" value="Lectin_legB_Mn/Ca_BS"/>
</dbReference>
<dbReference type="CDD" id="cd06899">
    <property type="entry name" value="lectin_legume_LecRK_Arcelin_ConA"/>
    <property type="match status" value="1"/>
</dbReference>
<keyword evidence="5" id="KW-0465">Mannose-binding</keyword>
<dbReference type="Gene3D" id="2.60.120.200">
    <property type="match status" value="1"/>
</dbReference>
<dbReference type="EMBL" id="JAYMYQ010000001">
    <property type="protein sequence ID" value="KAK7361036.1"/>
    <property type="molecule type" value="Genomic_DNA"/>
</dbReference>
<feature type="domain" description="Legume lectin" evidence="8">
    <location>
        <begin position="30"/>
        <end position="271"/>
    </location>
</feature>
<dbReference type="PROSITE" id="PS00307">
    <property type="entry name" value="LECTIN_LEGUME_BETA"/>
    <property type="match status" value="1"/>
</dbReference>
<sequence>MSKTQTPFSALFTILCFLLFLHNNVKSDSFSFNFPNFAPAQDLGLAFFGDARPLGGVIQLTRRDETNGTVTFRPHSVGRAVYILPLQLWDNLTGKLASFETEFRFVVDSAGSEIHGDGLSFFITPFNAEPNIPENSDGGYLGLLSRETAFNTYMNKIVAVEFDSFRNDWDPNPVKIGPHVGIDINSIESEKYIEWPINRVPQRSIGKVVVKYDSKVKELSARLRYVEPVVDFTLTLPIDLSTILPEFVRIGFSGATGDMVESHDILSWSFKLHI</sequence>
<evidence type="ECO:0000256" key="6">
    <source>
        <dbReference type="ARBA" id="ARBA00023211"/>
    </source>
</evidence>
<keyword evidence="10" id="KW-1185">Reference proteome</keyword>
<evidence type="ECO:0000313" key="10">
    <source>
        <dbReference type="Proteomes" id="UP001367508"/>
    </source>
</evidence>
<dbReference type="SUPFAM" id="SSF49899">
    <property type="entry name" value="Concanavalin A-like lectins/glucanases"/>
    <property type="match status" value="1"/>
</dbReference>
<protein>
    <recommendedName>
        <fullName evidence="8">Legume lectin domain-containing protein</fullName>
    </recommendedName>
</protein>
<dbReference type="PROSITE" id="PS00308">
    <property type="entry name" value="LECTIN_LEGUME_ALPHA"/>
    <property type="match status" value="1"/>
</dbReference>
<evidence type="ECO:0000256" key="3">
    <source>
        <dbReference type="ARBA" id="ARBA00022734"/>
    </source>
</evidence>
<dbReference type="InterPro" id="IPR013320">
    <property type="entry name" value="ConA-like_dom_sf"/>
</dbReference>
<feature type="chain" id="PRO_5042911181" description="Legume lectin domain-containing protein" evidence="7">
    <location>
        <begin position="28"/>
        <end position="274"/>
    </location>
</feature>
<keyword evidence="4" id="KW-0106">Calcium</keyword>
<evidence type="ECO:0000259" key="8">
    <source>
        <dbReference type="Pfam" id="PF00139"/>
    </source>
</evidence>
<keyword evidence="6" id="KW-0464">Manganese</keyword>
<dbReference type="InterPro" id="IPR001220">
    <property type="entry name" value="Legume_lectin_dom"/>
</dbReference>
<dbReference type="AlphaFoldDB" id="A0AAN9MUU7"/>
<evidence type="ECO:0000256" key="7">
    <source>
        <dbReference type="SAM" id="SignalP"/>
    </source>
</evidence>
<evidence type="ECO:0000256" key="1">
    <source>
        <dbReference type="ARBA" id="ARBA00007606"/>
    </source>
</evidence>
<reference evidence="9 10" key="1">
    <citation type="submission" date="2024-01" db="EMBL/GenBank/DDBJ databases">
        <title>The genomes of 5 underutilized Papilionoideae crops provide insights into root nodulation and disease resistanc.</title>
        <authorList>
            <person name="Jiang F."/>
        </authorList>
    </citation>
    <scope>NUCLEOTIDE SEQUENCE [LARGE SCALE GENOMIC DNA]</scope>
    <source>
        <strain evidence="9">LVBAO_FW01</strain>
        <tissue evidence="9">Leaves</tissue>
    </source>
</reference>
<dbReference type="InterPro" id="IPR016363">
    <property type="entry name" value="L-lectin"/>
</dbReference>
<proteinExistence type="inferred from homology"/>
<keyword evidence="7" id="KW-0732">Signal</keyword>
<name>A0AAN9MUU7_CANGL</name>
<dbReference type="PANTHER" id="PTHR32401:SF47">
    <property type="entry name" value="LEGUME LECTIN DOMAIN-CONTAINING PROTEIN"/>
    <property type="match status" value="1"/>
</dbReference>
<dbReference type="InterPro" id="IPR000985">
    <property type="entry name" value="Lectin_LegA_CS"/>
</dbReference>
<gene>
    <name evidence="9" type="ORF">VNO77_03061</name>
</gene>
<evidence type="ECO:0000313" key="9">
    <source>
        <dbReference type="EMBL" id="KAK7361036.1"/>
    </source>
</evidence>
<dbReference type="PIRSF" id="PIRSF002690">
    <property type="entry name" value="L-type_lectin_plant"/>
    <property type="match status" value="1"/>
</dbReference>
<dbReference type="GO" id="GO:0005537">
    <property type="term" value="F:D-mannose binding"/>
    <property type="evidence" value="ECO:0007669"/>
    <property type="project" value="UniProtKB-KW"/>
</dbReference>
<dbReference type="PANTHER" id="PTHR32401">
    <property type="entry name" value="CONCANAVALIN A-LIKE LECTIN FAMILY PROTEIN"/>
    <property type="match status" value="1"/>
</dbReference>
<evidence type="ECO:0000256" key="2">
    <source>
        <dbReference type="ARBA" id="ARBA00022723"/>
    </source>
</evidence>